<evidence type="ECO:0000313" key="1">
    <source>
        <dbReference type="EMBL" id="XBY89705.1"/>
    </source>
</evidence>
<accession>A0AAU7YG24</accession>
<name>A0AAU7YG24_SALNE</name>
<proteinExistence type="predicted"/>
<gene>
    <name evidence="1" type="ORF">JYN51_24005</name>
</gene>
<dbReference type="EMBL" id="CP074207">
    <property type="protein sequence ID" value="XBY89705.1"/>
    <property type="molecule type" value="Genomic_DNA"/>
</dbReference>
<sequence length="36" mass="4137">MPILAILTICILSVFLHARRKRSPAWRSGCRISAWI</sequence>
<reference evidence="1" key="1">
    <citation type="submission" date="2024-06" db="EMBL/GenBank/DDBJ databases">
        <title>Whole genome PacBio Sequel sequence of Salmonella enterica subsp. enterica.</title>
        <authorList>
            <person name="Hoffmann M."/>
            <person name="Balkey M."/>
            <person name="Luo Y."/>
        </authorList>
    </citation>
    <scope>NUCLEOTIDE SEQUENCE</scope>
    <source>
        <strain evidence="1">WA_14882</strain>
    </source>
</reference>
<protein>
    <submittedName>
        <fullName evidence="1">Uncharacterized protein</fullName>
    </submittedName>
</protein>
<dbReference type="AlphaFoldDB" id="A0AAU7YG24"/>
<organism evidence="1">
    <name type="scientific">Salmonella enterica subsp. enterica serovar Newport str. WA_14882</name>
    <dbReference type="NCBI Taxonomy" id="997339"/>
    <lineage>
        <taxon>Bacteria</taxon>
        <taxon>Pseudomonadati</taxon>
        <taxon>Pseudomonadota</taxon>
        <taxon>Gammaproteobacteria</taxon>
        <taxon>Enterobacterales</taxon>
        <taxon>Enterobacteriaceae</taxon>
        <taxon>Salmonella</taxon>
    </lineage>
</organism>